<dbReference type="EMBL" id="CAJVQB010064150">
    <property type="protein sequence ID" value="CAG8840917.1"/>
    <property type="molecule type" value="Genomic_DNA"/>
</dbReference>
<reference evidence="2 3" key="1">
    <citation type="submission" date="2021-06" db="EMBL/GenBank/DDBJ databases">
        <authorList>
            <person name="Kallberg Y."/>
            <person name="Tangrot J."/>
            <person name="Rosling A."/>
        </authorList>
    </citation>
    <scope>NUCLEOTIDE SEQUENCE [LARGE SCALE GENOMIC DNA]</scope>
    <source>
        <strain evidence="2 3">120-4 pot B 10/14</strain>
    </source>
</reference>
<feature type="non-terminal residue" evidence="2">
    <location>
        <position position="53"/>
    </location>
</feature>
<feature type="region of interest" description="Disordered" evidence="1">
    <location>
        <begin position="1"/>
        <end position="36"/>
    </location>
</feature>
<keyword evidence="3" id="KW-1185">Reference proteome</keyword>
<protein>
    <submittedName>
        <fullName evidence="2">33777_t:CDS:1</fullName>
    </submittedName>
</protein>
<evidence type="ECO:0000313" key="3">
    <source>
        <dbReference type="Proteomes" id="UP000789901"/>
    </source>
</evidence>
<evidence type="ECO:0000256" key="1">
    <source>
        <dbReference type="SAM" id="MobiDB-lite"/>
    </source>
</evidence>
<dbReference type="Proteomes" id="UP000789901">
    <property type="component" value="Unassembled WGS sequence"/>
</dbReference>
<proteinExistence type="predicted"/>
<comment type="caution">
    <text evidence="2">The sequence shown here is derived from an EMBL/GenBank/DDBJ whole genome shotgun (WGS) entry which is preliminary data.</text>
</comment>
<feature type="compositionally biased region" description="Basic and acidic residues" evidence="1">
    <location>
        <begin position="1"/>
        <end position="22"/>
    </location>
</feature>
<name>A0ABN7WWN4_GIGMA</name>
<feature type="non-terminal residue" evidence="2">
    <location>
        <position position="1"/>
    </location>
</feature>
<sequence length="53" mass="6205">ESSRKRSLGEIEKIEDSSKSEEENTATNSPDIPSLTKNKRVRQFSEIWDYFIK</sequence>
<organism evidence="2 3">
    <name type="scientific">Gigaspora margarita</name>
    <dbReference type="NCBI Taxonomy" id="4874"/>
    <lineage>
        <taxon>Eukaryota</taxon>
        <taxon>Fungi</taxon>
        <taxon>Fungi incertae sedis</taxon>
        <taxon>Mucoromycota</taxon>
        <taxon>Glomeromycotina</taxon>
        <taxon>Glomeromycetes</taxon>
        <taxon>Diversisporales</taxon>
        <taxon>Gigasporaceae</taxon>
        <taxon>Gigaspora</taxon>
    </lineage>
</organism>
<accession>A0ABN7WWN4</accession>
<gene>
    <name evidence="2" type="ORF">GMARGA_LOCUS35150</name>
</gene>
<evidence type="ECO:0000313" key="2">
    <source>
        <dbReference type="EMBL" id="CAG8840917.1"/>
    </source>
</evidence>